<evidence type="ECO:0000256" key="1">
    <source>
        <dbReference type="SAM" id="MobiDB-lite"/>
    </source>
</evidence>
<dbReference type="InterPro" id="IPR042544">
    <property type="entry name" value="AdoMet_synthase_3"/>
</dbReference>
<name>A0A1Y3GBW8_9EURY</name>
<dbReference type="AlphaFoldDB" id="A0A1Y3GBW8"/>
<feature type="region of interest" description="Disordered" evidence="1">
    <location>
        <begin position="271"/>
        <end position="306"/>
    </location>
</feature>
<gene>
    <name evidence="2" type="ORF">AMET1_0390</name>
</gene>
<dbReference type="Pfam" id="PF01941">
    <property type="entry name" value="AdoMet_Synthase"/>
    <property type="match status" value="1"/>
</dbReference>
<dbReference type="NCBIfam" id="NF003364">
    <property type="entry name" value="PRK04439.1-3"/>
    <property type="match status" value="1"/>
</dbReference>
<dbReference type="PANTHER" id="PTHR36697:SF1">
    <property type="entry name" value="S-ADENOSYLMETHIONINE SYNTHASE"/>
    <property type="match status" value="1"/>
</dbReference>
<dbReference type="Gene3D" id="3.30.300.10">
    <property type="match status" value="1"/>
</dbReference>
<evidence type="ECO:0000313" key="2">
    <source>
        <dbReference type="EMBL" id="OUJ18740.1"/>
    </source>
</evidence>
<dbReference type="Gene3D" id="3.30.300.280">
    <property type="entry name" value="S-adenosylmethionine synthetase, C-terminal domain"/>
    <property type="match status" value="1"/>
</dbReference>
<keyword evidence="3" id="KW-1185">Reference proteome</keyword>
<reference evidence="2 3" key="1">
    <citation type="submission" date="2016-12" db="EMBL/GenBank/DDBJ databases">
        <title>Discovery of methanogenic haloarchaea.</title>
        <authorList>
            <person name="Sorokin D.Y."/>
            <person name="Makarova K.S."/>
            <person name="Abbas B."/>
            <person name="Ferrer M."/>
            <person name="Golyshin P.N."/>
        </authorList>
    </citation>
    <scope>NUCLEOTIDE SEQUENCE [LARGE SCALE GENOMIC DNA]</scope>
    <source>
        <strain evidence="2">AMET1</strain>
    </source>
</reference>
<comment type="caution">
    <text evidence="2">The sequence shown here is derived from an EMBL/GenBank/DDBJ whole genome shotgun (WGS) entry which is preliminary data.</text>
</comment>
<accession>A0A1Y3GBW8</accession>
<sequence>MSQNKKNINVENVLKTPVEDQKVELVERKGIGHPDTIADGLAETVSQALSQEYLNRYGEVMHHNTDETQIAAGSSCPKIGGGEVIKPIYILLVGRATTSIGDEQFPAEKIALKAARKYLKEHFNHLDTEGDIIIDSKLGQSSAELREVFERDSIPKSNDTSFGVGYAPFSETEKLVYQTERYLYNLRNEIPAIGEDIKVMGLRNNETISLTIAQATVSSELDDIDHYKNILNEIKNNVHDMAVKKTEIPIEIDINKADNIEKGNIYQTVTGTSAEMGDDGSVGRGNRSNGLITPNRPMSIEATSGKNPVSHIGKIYNILSTEIANQISNEVDEIREVYVRLLSQIGQPINEPKCVSVQTIPHKGENIKQIQPTIESIVEDKLDNINKISKKVINGEIKTF</sequence>
<organism evidence="2 3">
    <name type="scientific">Methanonatronarchaeum thermophilum</name>
    <dbReference type="NCBI Taxonomy" id="1927129"/>
    <lineage>
        <taxon>Archaea</taxon>
        <taxon>Methanobacteriati</taxon>
        <taxon>Methanobacteriota</taxon>
        <taxon>Methanonatronarchaeia</taxon>
        <taxon>Methanonatronarchaeales</taxon>
        <taxon>Methanonatronarchaeaceae</taxon>
        <taxon>Methanonatronarchaeum</taxon>
    </lineage>
</organism>
<protein>
    <submittedName>
        <fullName evidence="2">Archaeal S-adenosylmethionine synthetase</fullName>
    </submittedName>
</protein>
<dbReference type="InterPro" id="IPR027790">
    <property type="entry name" value="AdoMet_synthase_2_family"/>
</dbReference>
<dbReference type="RefSeq" id="WP_086636802.1">
    <property type="nucleotide sequence ID" value="NZ_MRZU01000003.1"/>
</dbReference>
<evidence type="ECO:0000313" key="3">
    <source>
        <dbReference type="Proteomes" id="UP000195137"/>
    </source>
</evidence>
<dbReference type="OrthoDB" id="204488at2157"/>
<dbReference type="EMBL" id="MRZU01000003">
    <property type="protein sequence ID" value="OUJ18740.1"/>
    <property type="molecule type" value="Genomic_DNA"/>
</dbReference>
<dbReference type="NCBIfam" id="NF003366">
    <property type="entry name" value="PRK04439.1-5"/>
    <property type="match status" value="1"/>
</dbReference>
<proteinExistence type="predicted"/>
<dbReference type="PANTHER" id="PTHR36697">
    <property type="entry name" value="S-ADENOSYLMETHIONINE SYNTHASE"/>
    <property type="match status" value="1"/>
</dbReference>
<dbReference type="Proteomes" id="UP000195137">
    <property type="component" value="Unassembled WGS sequence"/>
</dbReference>